<name>A0ABQ8UC82_9EUKA</name>
<evidence type="ECO:0000313" key="3">
    <source>
        <dbReference type="Proteomes" id="UP001141327"/>
    </source>
</evidence>
<proteinExistence type="predicted"/>
<dbReference type="SUPFAM" id="SSF52540">
    <property type="entry name" value="P-loop containing nucleoside triphosphate hydrolases"/>
    <property type="match status" value="1"/>
</dbReference>
<feature type="region of interest" description="Disordered" evidence="1">
    <location>
        <begin position="505"/>
        <end position="528"/>
    </location>
</feature>
<comment type="caution">
    <text evidence="2">The sequence shown here is derived from an EMBL/GenBank/DDBJ whole genome shotgun (WGS) entry which is preliminary data.</text>
</comment>
<dbReference type="EMBL" id="JAPMOS010000059">
    <property type="protein sequence ID" value="KAJ4456881.1"/>
    <property type="molecule type" value="Genomic_DNA"/>
</dbReference>
<evidence type="ECO:0000313" key="2">
    <source>
        <dbReference type="EMBL" id="KAJ4456881.1"/>
    </source>
</evidence>
<protein>
    <recommendedName>
        <fullName evidence="4">G domain-containing protein</fullName>
    </recommendedName>
</protein>
<dbReference type="InterPro" id="IPR027417">
    <property type="entry name" value="P-loop_NTPase"/>
</dbReference>
<reference evidence="2" key="1">
    <citation type="journal article" date="2022" name="bioRxiv">
        <title>Genomics of Preaxostyla Flagellates Illuminates Evolutionary Transitions and the Path Towards Mitochondrial Loss.</title>
        <authorList>
            <person name="Novak L.V.F."/>
            <person name="Treitli S.C."/>
            <person name="Pyrih J."/>
            <person name="Halakuc P."/>
            <person name="Pipaliya S.V."/>
            <person name="Vacek V."/>
            <person name="Brzon O."/>
            <person name="Soukal P."/>
            <person name="Eme L."/>
            <person name="Dacks J.B."/>
            <person name="Karnkowska A."/>
            <person name="Elias M."/>
            <person name="Hampl V."/>
        </authorList>
    </citation>
    <scope>NUCLEOTIDE SEQUENCE</scope>
    <source>
        <strain evidence="2">RCP-MX</strain>
    </source>
</reference>
<dbReference type="CDD" id="cd00882">
    <property type="entry name" value="Ras_like_GTPase"/>
    <property type="match status" value="1"/>
</dbReference>
<evidence type="ECO:0008006" key="4">
    <source>
        <dbReference type="Google" id="ProtNLM"/>
    </source>
</evidence>
<evidence type="ECO:0000256" key="1">
    <source>
        <dbReference type="SAM" id="MobiDB-lite"/>
    </source>
</evidence>
<dbReference type="Gene3D" id="3.40.50.300">
    <property type="entry name" value="P-loop containing nucleotide triphosphate hydrolases"/>
    <property type="match status" value="1"/>
</dbReference>
<gene>
    <name evidence="2" type="ORF">PAPYR_7809</name>
</gene>
<dbReference type="Proteomes" id="UP001141327">
    <property type="component" value="Unassembled WGS sequence"/>
</dbReference>
<accession>A0ABQ8UC82</accession>
<keyword evidence="3" id="KW-1185">Reference proteome</keyword>
<organism evidence="2 3">
    <name type="scientific">Paratrimastix pyriformis</name>
    <dbReference type="NCBI Taxonomy" id="342808"/>
    <lineage>
        <taxon>Eukaryota</taxon>
        <taxon>Metamonada</taxon>
        <taxon>Preaxostyla</taxon>
        <taxon>Paratrimastigidae</taxon>
        <taxon>Paratrimastix</taxon>
    </lineage>
</organism>
<sequence length="528" mass="57987">MSRYHTEMQIEIVPGDGIPLNGSTVRIAFNIKNNGSSTLHAGPVTVPETTLFRTNTVPTGTVSPGGEGRFSIVLEYKPFSYLSLREEDFHITFTFQPTQNSFSYPPVVAAGPLLDIRHPCPRDDKQKLNILVFGIAGAGKSSLINGFATILSTNPRDLVQPMAVLGGVDHATRTLQRLRFGEEGRTFNFNLWDTWGLMELKRVMEGQFPSGWEMSQMDAESVALLAQGASTRHLRAPNAVIFVIPAADLGETVDGSEIEMIRATFAKLRDFNPLLVVTKVDELVEGFRANPWLDLHGAAAAPTGRPPPGRGAPNRIFLVCNYLRETERCANIELPLMAVLYDTLKQARTNAEQRLTYSPEQLDWAGRNACYPPFINPRIQWPEGVCDGAITQAHNEHWLELLLRSVSEQASPHLGSCSWMHKITHSTWARMATKPDPGRGGPMSLAEQAGGERSARSRRISCCRAVMFLALTSRLAEESLLKAQEAVARRAEGGGGFVQRIQMSRNVGCPGSQPPPKRTAPVKSGVKP</sequence>